<dbReference type="GO" id="GO:0005524">
    <property type="term" value="F:ATP binding"/>
    <property type="evidence" value="ECO:0007669"/>
    <property type="project" value="InterPro"/>
</dbReference>
<dbReference type="InterPro" id="IPR011009">
    <property type="entry name" value="Kinase-like_dom_sf"/>
</dbReference>
<dbReference type="PROSITE" id="PS50011">
    <property type="entry name" value="PROTEIN_KINASE_DOM"/>
    <property type="match status" value="1"/>
</dbReference>
<sequence length="393" mass="45019">MGSLDVTDGALNVATLTTEQLRAYVSNKPKTRSVLTSAEKWWANHQKWLEECGYMLRPRYLPGWKPSWEQDKNKSIEDAEDAELIGYPFTLDATRIKDGKFVMLKCISKTLHPYEADITSYLAGFDDPYNHTIPLYDVLQVPDDPDAVILATALGRQFDNPRFDTVGEVVEFFRQIFEGLKFMHEHHVAHRDCMDLNIMMDATPLYPVPYHPRRIDWRRDFKGPAKSLPRTQCPVKYYFIDFGISRRYDSQGPWPPLEEPIFGGDQTVPEFQTSSAAETLPLCDPFATDVYYIGNMIRRTFTEGCELNSKKLGLEFVEPLVNKMVQDDPANRPKAVQIAERFAAISSQLTEHQLRRRVAKAGDSIPHSVVLSARHLARRVSYTMHNRPPVPKP</sequence>
<proteinExistence type="predicted"/>
<evidence type="ECO:0000313" key="3">
    <source>
        <dbReference type="Proteomes" id="UP000054144"/>
    </source>
</evidence>
<name>A0A0D7A169_9AGAR</name>
<dbReference type="Proteomes" id="UP000054144">
    <property type="component" value="Unassembled WGS sequence"/>
</dbReference>
<organism evidence="2 3">
    <name type="scientific">Fistulina hepatica ATCC 64428</name>
    <dbReference type="NCBI Taxonomy" id="1128425"/>
    <lineage>
        <taxon>Eukaryota</taxon>
        <taxon>Fungi</taxon>
        <taxon>Dikarya</taxon>
        <taxon>Basidiomycota</taxon>
        <taxon>Agaricomycotina</taxon>
        <taxon>Agaricomycetes</taxon>
        <taxon>Agaricomycetidae</taxon>
        <taxon>Agaricales</taxon>
        <taxon>Fistulinaceae</taxon>
        <taxon>Fistulina</taxon>
    </lineage>
</organism>
<dbReference type="SMART" id="SM00220">
    <property type="entry name" value="S_TKc"/>
    <property type="match status" value="1"/>
</dbReference>
<gene>
    <name evidence="2" type="ORF">FISHEDRAFT_67448</name>
</gene>
<dbReference type="AlphaFoldDB" id="A0A0D7A169"/>
<evidence type="ECO:0000259" key="1">
    <source>
        <dbReference type="PROSITE" id="PS50011"/>
    </source>
</evidence>
<dbReference type="EMBL" id="KN882089">
    <property type="protein sequence ID" value="KIY44548.1"/>
    <property type="molecule type" value="Genomic_DNA"/>
</dbReference>
<feature type="domain" description="Protein kinase" evidence="1">
    <location>
        <begin position="79"/>
        <end position="370"/>
    </location>
</feature>
<protein>
    <recommendedName>
        <fullName evidence="1">Protein kinase domain-containing protein</fullName>
    </recommendedName>
</protein>
<dbReference type="GO" id="GO:0004672">
    <property type="term" value="F:protein kinase activity"/>
    <property type="evidence" value="ECO:0007669"/>
    <property type="project" value="InterPro"/>
</dbReference>
<reference evidence="2 3" key="1">
    <citation type="journal article" date="2015" name="Fungal Genet. Biol.">
        <title>Evolution of novel wood decay mechanisms in Agaricales revealed by the genome sequences of Fistulina hepatica and Cylindrobasidium torrendii.</title>
        <authorList>
            <person name="Floudas D."/>
            <person name="Held B.W."/>
            <person name="Riley R."/>
            <person name="Nagy L.G."/>
            <person name="Koehler G."/>
            <person name="Ransdell A.S."/>
            <person name="Younus H."/>
            <person name="Chow J."/>
            <person name="Chiniquy J."/>
            <person name="Lipzen A."/>
            <person name="Tritt A."/>
            <person name="Sun H."/>
            <person name="Haridas S."/>
            <person name="LaButti K."/>
            <person name="Ohm R.A."/>
            <person name="Kues U."/>
            <person name="Blanchette R.A."/>
            <person name="Grigoriev I.V."/>
            <person name="Minto R.E."/>
            <person name="Hibbett D.S."/>
        </authorList>
    </citation>
    <scope>NUCLEOTIDE SEQUENCE [LARGE SCALE GENOMIC DNA]</scope>
    <source>
        <strain evidence="2 3">ATCC 64428</strain>
    </source>
</reference>
<dbReference type="SUPFAM" id="SSF56112">
    <property type="entry name" value="Protein kinase-like (PK-like)"/>
    <property type="match status" value="1"/>
</dbReference>
<accession>A0A0D7A169</accession>
<dbReference type="OrthoDB" id="5987198at2759"/>
<dbReference type="Gene3D" id="1.10.510.10">
    <property type="entry name" value="Transferase(Phosphotransferase) domain 1"/>
    <property type="match status" value="1"/>
</dbReference>
<dbReference type="InterPro" id="IPR000719">
    <property type="entry name" value="Prot_kinase_dom"/>
</dbReference>
<keyword evidence="3" id="KW-1185">Reference proteome</keyword>
<evidence type="ECO:0000313" key="2">
    <source>
        <dbReference type="EMBL" id="KIY44548.1"/>
    </source>
</evidence>